<feature type="transmembrane region" description="Helical" evidence="7">
    <location>
        <begin position="12"/>
        <end position="32"/>
    </location>
</feature>
<evidence type="ECO:0000256" key="4">
    <source>
        <dbReference type="ARBA" id="ARBA00022692"/>
    </source>
</evidence>
<dbReference type="Pfam" id="PF04039">
    <property type="entry name" value="MnhB"/>
    <property type="match status" value="1"/>
</dbReference>
<gene>
    <name evidence="9" type="ORF">COS11_02415</name>
</gene>
<evidence type="ECO:0000256" key="7">
    <source>
        <dbReference type="SAM" id="Phobius"/>
    </source>
</evidence>
<dbReference type="InterPro" id="IPR050622">
    <property type="entry name" value="CPA3_antiporter_subunitB"/>
</dbReference>
<feature type="transmembrane region" description="Helical" evidence="7">
    <location>
        <begin position="81"/>
        <end position="102"/>
    </location>
</feature>
<evidence type="ECO:0000256" key="5">
    <source>
        <dbReference type="ARBA" id="ARBA00022989"/>
    </source>
</evidence>
<keyword evidence="3" id="KW-1003">Cell membrane</keyword>
<sequence length="148" mass="15986">MKEPEQGMTLIVKVITRLTVGFILLFGIYIVLHGHLSPGGGFAGGVIVALSFIHLILAYGGKFAFKKLDQIKASFLENIGAIMFLTIALLGIIGGFFFLNFLNKGEPFHLASAGIIPFCNIAICLKVGAGLFLIFIALTLFKIGEKKR</sequence>
<evidence type="ECO:0000256" key="3">
    <source>
        <dbReference type="ARBA" id="ARBA00022475"/>
    </source>
</evidence>
<keyword evidence="4 7" id="KW-0812">Transmembrane</keyword>
<dbReference type="GO" id="GO:0005886">
    <property type="term" value="C:plasma membrane"/>
    <property type="evidence" value="ECO:0007669"/>
    <property type="project" value="UniProtKB-SubCell"/>
</dbReference>
<evidence type="ECO:0000256" key="6">
    <source>
        <dbReference type="ARBA" id="ARBA00023136"/>
    </source>
</evidence>
<dbReference type="Proteomes" id="UP000228886">
    <property type="component" value="Unassembled WGS sequence"/>
</dbReference>
<evidence type="ECO:0000256" key="1">
    <source>
        <dbReference type="ARBA" id="ARBA00004651"/>
    </source>
</evidence>
<keyword evidence="6 7" id="KW-0472">Membrane</keyword>
<name>A0A2M7E9H2_9BACT</name>
<proteinExistence type="inferred from homology"/>
<organism evidence="9 10">
    <name type="scientific">bacterium (Candidatus Ratteibacteria) CG01_land_8_20_14_3_00_40_19</name>
    <dbReference type="NCBI Taxonomy" id="2014290"/>
    <lineage>
        <taxon>Bacteria</taxon>
        <taxon>Candidatus Ratteibacteria</taxon>
    </lineage>
</organism>
<comment type="similarity">
    <text evidence="2">Belongs to the CPA3 antiporters (TC 2.A.63) subunit B family.</text>
</comment>
<feature type="domain" description="Na+/H+ antiporter MnhB subunit-related protein" evidence="8">
    <location>
        <begin position="11"/>
        <end position="131"/>
    </location>
</feature>
<dbReference type="PANTHER" id="PTHR33932:SF4">
    <property type="entry name" value="NA(+)_H(+) ANTIPORTER SUBUNIT B"/>
    <property type="match status" value="1"/>
</dbReference>
<evidence type="ECO:0000259" key="8">
    <source>
        <dbReference type="Pfam" id="PF04039"/>
    </source>
</evidence>
<evidence type="ECO:0000313" key="10">
    <source>
        <dbReference type="Proteomes" id="UP000228886"/>
    </source>
</evidence>
<keyword evidence="5 7" id="KW-1133">Transmembrane helix</keyword>
<comment type="caution">
    <text evidence="9">The sequence shown here is derived from an EMBL/GenBank/DDBJ whole genome shotgun (WGS) entry which is preliminary data.</text>
</comment>
<feature type="transmembrane region" description="Helical" evidence="7">
    <location>
        <begin position="38"/>
        <end position="60"/>
    </location>
</feature>
<dbReference type="EMBL" id="PETL01000120">
    <property type="protein sequence ID" value="PIV64392.1"/>
    <property type="molecule type" value="Genomic_DNA"/>
</dbReference>
<accession>A0A2M7E9H2</accession>
<dbReference type="NCBIfam" id="NF006248">
    <property type="entry name" value="PRK08386.1"/>
    <property type="match status" value="1"/>
</dbReference>
<evidence type="ECO:0000256" key="2">
    <source>
        <dbReference type="ARBA" id="ARBA00009425"/>
    </source>
</evidence>
<protein>
    <recommendedName>
        <fullName evidence="8">Na+/H+ antiporter MnhB subunit-related protein domain-containing protein</fullName>
    </recommendedName>
</protein>
<comment type="subcellular location">
    <subcellularLocation>
        <location evidence="1">Cell membrane</location>
        <topology evidence="1">Multi-pass membrane protein</topology>
    </subcellularLocation>
</comment>
<evidence type="ECO:0000313" key="9">
    <source>
        <dbReference type="EMBL" id="PIV64392.1"/>
    </source>
</evidence>
<feature type="transmembrane region" description="Helical" evidence="7">
    <location>
        <begin position="114"/>
        <end position="141"/>
    </location>
</feature>
<dbReference type="InterPro" id="IPR007182">
    <property type="entry name" value="MnhB"/>
</dbReference>
<reference evidence="10" key="1">
    <citation type="submission" date="2017-09" db="EMBL/GenBank/DDBJ databases">
        <title>Depth-based differentiation of microbial function through sediment-hosted aquifers and enrichment of novel symbionts in the deep terrestrial subsurface.</title>
        <authorList>
            <person name="Probst A.J."/>
            <person name="Ladd B."/>
            <person name="Jarett J.K."/>
            <person name="Geller-Mcgrath D.E."/>
            <person name="Sieber C.M.K."/>
            <person name="Emerson J.B."/>
            <person name="Anantharaman K."/>
            <person name="Thomas B.C."/>
            <person name="Malmstrom R."/>
            <person name="Stieglmeier M."/>
            <person name="Klingl A."/>
            <person name="Woyke T."/>
            <person name="Ryan C.M."/>
            <person name="Banfield J.F."/>
        </authorList>
    </citation>
    <scope>NUCLEOTIDE SEQUENCE [LARGE SCALE GENOMIC DNA]</scope>
</reference>
<dbReference type="PANTHER" id="PTHR33932">
    <property type="entry name" value="NA(+)/H(+) ANTIPORTER SUBUNIT B"/>
    <property type="match status" value="1"/>
</dbReference>
<dbReference type="AlphaFoldDB" id="A0A2M7E9H2"/>